<protein>
    <recommendedName>
        <fullName evidence="4">Swi5-dependent recombination DNA repair protein 1</fullName>
    </recommendedName>
</protein>
<feature type="region of interest" description="Disordered" evidence="1">
    <location>
        <begin position="1"/>
        <end position="64"/>
    </location>
</feature>
<proteinExistence type="predicted"/>
<reference evidence="2" key="1">
    <citation type="journal article" date="2022" name="bioRxiv">
        <title>Deciphering the potential niche of two novel black yeast fungi from a biological soil crust based on their genomes, phenotypes, and melanin regulation.</title>
        <authorList>
            <consortium name="DOE Joint Genome Institute"/>
            <person name="Carr E.C."/>
            <person name="Barton Q."/>
            <person name="Grambo S."/>
            <person name="Sullivan M."/>
            <person name="Renfro C.M."/>
            <person name="Kuo A."/>
            <person name="Pangilinan J."/>
            <person name="Lipzen A."/>
            <person name="Keymanesh K."/>
            <person name="Savage E."/>
            <person name="Barry K."/>
            <person name="Grigoriev I.V."/>
            <person name="Riekhof W.R."/>
            <person name="Harris S.S."/>
        </authorList>
    </citation>
    <scope>NUCLEOTIDE SEQUENCE</scope>
    <source>
        <strain evidence="2">JF 03-4F</strain>
    </source>
</reference>
<dbReference type="PANTHER" id="PTHR28527">
    <property type="entry name" value="MATING-TYPE SWITCHING PROTEIN SWI2-RELATED"/>
    <property type="match status" value="1"/>
</dbReference>
<evidence type="ECO:0000256" key="1">
    <source>
        <dbReference type="SAM" id="MobiDB-lite"/>
    </source>
</evidence>
<feature type="compositionally biased region" description="Basic and acidic residues" evidence="1">
    <location>
        <begin position="174"/>
        <end position="183"/>
    </location>
</feature>
<dbReference type="EMBL" id="MU404361">
    <property type="protein sequence ID" value="KAI1609140.1"/>
    <property type="molecule type" value="Genomic_DNA"/>
</dbReference>
<feature type="region of interest" description="Disordered" evidence="1">
    <location>
        <begin position="162"/>
        <end position="188"/>
    </location>
</feature>
<feature type="compositionally biased region" description="Polar residues" evidence="1">
    <location>
        <begin position="35"/>
        <end position="62"/>
    </location>
</feature>
<dbReference type="Gene3D" id="6.10.140.1020">
    <property type="match status" value="1"/>
</dbReference>
<dbReference type="Proteomes" id="UP001203852">
    <property type="component" value="Unassembled WGS sequence"/>
</dbReference>
<name>A0AAN6DQV7_9EURO</name>
<accession>A0AAN6DQV7</accession>
<sequence length="239" mass="27151">MHPVKRRRLNQGTAFLNKPFRSPLRMTPSSHKEQTSSPDSKLQANTNHDFPSPRVTTSSDSIETPEKLHVSVDSAKVEYKDVQKEYTALSLHLKKLSQSLDIAQQALQIESSAQDVQLRVLISKWKAVAQDAAERLFVDVKERIDQMGGVAAWRARTQEDARHWNSQEEGNDQVQHREPHDDDAPSQNAAAIKDARESENAPADEDAEASFFTMDMMLQEMNIDLKVIGYDKDLERWVD</sequence>
<keyword evidence="3" id="KW-1185">Reference proteome</keyword>
<organism evidence="2 3">
    <name type="scientific">Exophiala viscosa</name>
    <dbReference type="NCBI Taxonomy" id="2486360"/>
    <lineage>
        <taxon>Eukaryota</taxon>
        <taxon>Fungi</taxon>
        <taxon>Dikarya</taxon>
        <taxon>Ascomycota</taxon>
        <taxon>Pezizomycotina</taxon>
        <taxon>Eurotiomycetes</taxon>
        <taxon>Chaetothyriomycetidae</taxon>
        <taxon>Chaetothyriales</taxon>
        <taxon>Herpotrichiellaceae</taxon>
        <taxon>Exophiala</taxon>
    </lineage>
</organism>
<dbReference type="PANTHER" id="PTHR28527:SF1">
    <property type="entry name" value="SWI5-DEPENDENT RECOMBINATION DNA REPAIR PROTEIN 1"/>
    <property type="match status" value="1"/>
</dbReference>
<evidence type="ECO:0000313" key="3">
    <source>
        <dbReference type="Proteomes" id="UP001203852"/>
    </source>
</evidence>
<gene>
    <name evidence="2" type="ORF">EDD36DRAFT_468812</name>
</gene>
<dbReference type="GO" id="GO:0006310">
    <property type="term" value="P:DNA recombination"/>
    <property type="evidence" value="ECO:0007669"/>
    <property type="project" value="TreeGrafter"/>
</dbReference>
<evidence type="ECO:0000313" key="2">
    <source>
        <dbReference type="EMBL" id="KAI1609140.1"/>
    </source>
</evidence>
<comment type="caution">
    <text evidence="2">The sequence shown here is derived from an EMBL/GenBank/DDBJ whole genome shotgun (WGS) entry which is preliminary data.</text>
</comment>
<dbReference type="AlphaFoldDB" id="A0AAN6DQV7"/>
<evidence type="ECO:0008006" key="4">
    <source>
        <dbReference type="Google" id="ProtNLM"/>
    </source>
</evidence>